<keyword evidence="2" id="KW-1185">Reference proteome</keyword>
<protein>
    <submittedName>
        <fullName evidence="1">Uncharacterized protein</fullName>
    </submittedName>
</protein>
<reference evidence="1 2" key="1">
    <citation type="journal article" date="2018" name="Nat. Genet.">
        <title>The Rosa genome provides new insights in the design of modern roses.</title>
        <authorList>
            <person name="Bendahmane M."/>
        </authorList>
    </citation>
    <scope>NUCLEOTIDE SEQUENCE [LARGE SCALE GENOMIC DNA]</scope>
    <source>
        <strain evidence="2">cv. Old Blush</strain>
    </source>
</reference>
<comment type="caution">
    <text evidence="1">The sequence shown here is derived from an EMBL/GenBank/DDBJ whole genome shotgun (WGS) entry which is preliminary data.</text>
</comment>
<evidence type="ECO:0000313" key="1">
    <source>
        <dbReference type="EMBL" id="PRQ32561.1"/>
    </source>
</evidence>
<organism evidence="1 2">
    <name type="scientific">Rosa chinensis</name>
    <name type="common">China rose</name>
    <dbReference type="NCBI Taxonomy" id="74649"/>
    <lineage>
        <taxon>Eukaryota</taxon>
        <taxon>Viridiplantae</taxon>
        <taxon>Streptophyta</taxon>
        <taxon>Embryophyta</taxon>
        <taxon>Tracheophyta</taxon>
        <taxon>Spermatophyta</taxon>
        <taxon>Magnoliopsida</taxon>
        <taxon>eudicotyledons</taxon>
        <taxon>Gunneridae</taxon>
        <taxon>Pentapetalae</taxon>
        <taxon>rosids</taxon>
        <taxon>fabids</taxon>
        <taxon>Rosales</taxon>
        <taxon>Rosaceae</taxon>
        <taxon>Rosoideae</taxon>
        <taxon>Rosoideae incertae sedis</taxon>
        <taxon>Rosa</taxon>
    </lineage>
</organism>
<gene>
    <name evidence="1" type="ORF">RchiOBHm_Chr5g0047731</name>
</gene>
<evidence type="ECO:0000313" key="2">
    <source>
        <dbReference type="Proteomes" id="UP000238479"/>
    </source>
</evidence>
<proteinExistence type="predicted"/>
<accession>A0A2P6QEG6</accession>
<dbReference type="Gramene" id="PRQ32561">
    <property type="protein sequence ID" value="PRQ32561"/>
    <property type="gene ID" value="RchiOBHm_Chr5g0047731"/>
</dbReference>
<dbReference type="EMBL" id="PDCK01000043">
    <property type="protein sequence ID" value="PRQ32561.1"/>
    <property type="molecule type" value="Genomic_DNA"/>
</dbReference>
<name>A0A2P6QEG6_ROSCH</name>
<sequence>MIKLMSENFELLQVKLYAILGSLFVLMRNVFHREGLIYLVQSLITISSS</sequence>
<dbReference type="Proteomes" id="UP000238479">
    <property type="component" value="Chromosome 5"/>
</dbReference>
<dbReference type="AlphaFoldDB" id="A0A2P6QEG6"/>